<dbReference type="InterPro" id="IPR050300">
    <property type="entry name" value="GDXG_lipolytic_enzyme"/>
</dbReference>
<gene>
    <name evidence="3" type="ORF">CLCR_07260</name>
</gene>
<dbReference type="InterPro" id="IPR029058">
    <property type="entry name" value="AB_hydrolase_fold"/>
</dbReference>
<dbReference type="InterPro" id="IPR013094">
    <property type="entry name" value="AB_hydrolase_3"/>
</dbReference>
<keyword evidence="4" id="KW-1185">Reference proteome</keyword>
<dbReference type="VEuPathDB" id="FungiDB:G647_09843"/>
<organism evidence="3 4">
    <name type="scientific">Cladophialophora carrionii</name>
    <dbReference type="NCBI Taxonomy" id="86049"/>
    <lineage>
        <taxon>Eukaryota</taxon>
        <taxon>Fungi</taxon>
        <taxon>Dikarya</taxon>
        <taxon>Ascomycota</taxon>
        <taxon>Pezizomycotina</taxon>
        <taxon>Eurotiomycetes</taxon>
        <taxon>Chaetothyriomycetidae</taxon>
        <taxon>Chaetothyriales</taxon>
        <taxon>Herpotrichiellaceae</taxon>
        <taxon>Cladophialophora</taxon>
    </lineage>
</organism>
<protein>
    <submittedName>
        <fullName evidence="3">Lipase 2</fullName>
    </submittedName>
</protein>
<dbReference type="OrthoDB" id="408631at2759"/>
<proteinExistence type="predicted"/>
<evidence type="ECO:0000259" key="2">
    <source>
        <dbReference type="Pfam" id="PF07859"/>
    </source>
</evidence>
<dbReference type="GO" id="GO:0016787">
    <property type="term" value="F:hydrolase activity"/>
    <property type="evidence" value="ECO:0007669"/>
    <property type="project" value="UniProtKB-KW"/>
</dbReference>
<dbReference type="PANTHER" id="PTHR48081:SF8">
    <property type="entry name" value="ALPHA_BETA HYDROLASE FOLD-3 DOMAIN-CONTAINING PROTEIN-RELATED"/>
    <property type="match status" value="1"/>
</dbReference>
<comment type="caution">
    <text evidence="3">The sequence shown here is derived from an EMBL/GenBank/DDBJ whole genome shotgun (WGS) entry which is preliminary data.</text>
</comment>
<dbReference type="STRING" id="86049.A0A1C1CM13"/>
<name>A0A1C1CM13_9EURO</name>
<feature type="domain" description="Alpha/beta hydrolase fold-3" evidence="2">
    <location>
        <begin position="98"/>
        <end position="295"/>
    </location>
</feature>
<evidence type="ECO:0000256" key="1">
    <source>
        <dbReference type="ARBA" id="ARBA00022801"/>
    </source>
</evidence>
<evidence type="ECO:0000313" key="3">
    <source>
        <dbReference type="EMBL" id="OCT49585.1"/>
    </source>
</evidence>
<sequence>MTDNHKAIPPETDSELAAIWKKHGMPKFFVPRPEQIAETRRLHARGNVRFMQSAFVKETLGEQRLWTEEDRPVTVRDGNSITVRTYRPTTIPGTRPVMVFAHSGGWCMGGLDTEEFICQLLCIKLGIIVVNVGYRLAPEWRFPTPILDFYDVLKWVSVNAEALGGDLSKGFLTGGASAGGNVTSMAAAQARDEHLQPRLTGHLFLCTGMPHSYIDSTGDILNLFPEQLAHGSWEKYKSGPVATREMNVLYACPVYYQAAEMDIWRDSAVFYCDKIRQAGDQAKIDIYPGVPHLWWAMYPQLSINKKWVKDLVDGVEWLLKQNRDPAKSSRL</sequence>
<keyword evidence="1" id="KW-0378">Hydrolase</keyword>
<dbReference type="VEuPathDB" id="FungiDB:CLCR_07260"/>
<dbReference type="Gene3D" id="3.40.50.1820">
    <property type="entry name" value="alpha/beta hydrolase"/>
    <property type="match status" value="1"/>
</dbReference>
<dbReference type="Proteomes" id="UP000094526">
    <property type="component" value="Unassembled WGS sequence"/>
</dbReference>
<dbReference type="Pfam" id="PF07859">
    <property type="entry name" value="Abhydrolase_3"/>
    <property type="match status" value="1"/>
</dbReference>
<dbReference type="AlphaFoldDB" id="A0A1C1CM13"/>
<dbReference type="EMBL" id="LGRB01000010">
    <property type="protein sequence ID" value="OCT49585.1"/>
    <property type="molecule type" value="Genomic_DNA"/>
</dbReference>
<reference evidence="4" key="1">
    <citation type="submission" date="2015-07" db="EMBL/GenBank/DDBJ databases">
        <authorList>
            <person name="Teixeira M.M."/>
            <person name="Souza R.C."/>
            <person name="Almeida L.G."/>
            <person name="Vicente V.A."/>
            <person name="de Hoog S."/>
            <person name="Bocca A.L."/>
            <person name="de Almeida S.R."/>
            <person name="Vasconcelos A.T."/>
            <person name="Felipe M.S."/>
        </authorList>
    </citation>
    <scope>NUCLEOTIDE SEQUENCE [LARGE SCALE GENOMIC DNA]</scope>
    <source>
        <strain evidence="4">KSF</strain>
    </source>
</reference>
<dbReference type="SUPFAM" id="SSF53474">
    <property type="entry name" value="alpha/beta-Hydrolases"/>
    <property type="match status" value="1"/>
</dbReference>
<evidence type="ECO:0000313" key="4">
    <source>
        <dbReference type="Proteomes" id="UP000094526"/>
    </source>
</evidence>
<accession>A0A1C1CM13</accession>
<dbReference type="PANTHER" id="PTHR48081">
    <property type="entry name" value="AB HYDROLASE SUPERFAMILY PROTEIN C4A8.06C"/>
    <property type="match status" value="1"/>
</dbReference>